<dbReference type="AlphaFoldDB" id="A0A0F2LKM4"/>
<evidence type="ECO:0000256" key="1">
    <source>
        <dbReference type="ARBA" id="ARBA00004236"/>
    </source>
</evidence>
<comment type="subcellular location">
    <subcellularLocation>
        <location evidence="1">Cell membrane</location>
    </subcellularLocation>
</comment>
<dbReference type="InterPro" id="IPR050095">
    <property type="entry name" value="ECF_ABC_transporter_ATP-bd"/>
</dbReference>
<comment type="caution">
    <text evidence="7">The sequence shown here is derived from an EMBL/GenBank/DDBJ whole genome shotgun (WGS) entry which is preliminary data.</text>
</comment>
<dbReference type="SUPFAM" id="SSF52540">
    <property type="entry name" value="P-loop containing nucleoside triphosphate hydrolases"/>
    <property type="match status" value="2"/>
</dbReference>
<dbReference type="GO" id="GO:0016887">
    <property type="term" value="F:ATP hydrolysis activity"/>
    <property type="evidence" value="ECO:0007669"/>
    <property type="project" value="InterPro"/>
</dbReference>
<gene>
    <name evidence="7" type="ORF">TQ35_09000</name>
</gene>
<sequence>MYAVEIKGLSFSYLGSSKPSIAVDELYIEEGESVLVVGKSGSGKSTLVNCINGVIPHMISGELRGDVVVMGNKVKETPMSKLSTVVGTVLQDPESQVVNYLVEEEVAFGPENLGLPPEEVKERVSEALRIAGIEHLAKRETTKLSGGELQRTVLASALAMRPKVMILDEPTSNIDPEGTNSVFATLRELKGKKTMIVVEHKVERVLPFVDRVILVDKGRIALDLRKEEIIEGVETLVEAGVEVPSYFVLSRKLKLPRPDFEAVKKGIKEGKIALETPKRKEIADPPIMSASIKVTAKDRELVDASIEVKRGELVALMGRNGAGKTTLLKAIAGLAGDELKVTGSIVFEGEELIRRPIWYRGKYFMYLPQSFDLILVTSKVEDEIAFSLKKRGVKEFKQVVERYLREFGLEEYRKQDPMLLSMGQRRRVAMASVLASGVKVLFMDEPTSGQDFYNRMTLGKELRELTDKGYSIVVVTHDSRFAYEFADRIVVMSEGKVVANGKPEDVFKVSHKYGVEPPSDFLLRW</sequence>
<dbReference type="Pfam" id="PF00005">
    <property type="entry name" value="ABC_tran"/>
    <property type="match status" value="2"/>
</dbReference>
<dbReference type="InterPro" id="IPR015856">
    <property type="entry name" value="ABC_transpr_CbiO/EcfA_su"/>
</dbReference>
<keyword evidence="4 7" id="KW-0067">ATP-binding</keyword>
<dbReference type="PROSITE" id="PS50893">
    <property type="entry name" value="ABC_TRANSPORTER_2"/>
    <property type="match status" value="2"/>
</dbReference>
<evidence type="ECO:0000256" key="5">
    <source>
        <dbReference type="ARBA" id="ARBA00025157"/>
    </source>
</evidence>
<evidence type="ECO:0000256" key="2">
    <source>
        <dbReference type="ARBA" id="ARBA00022448"/>
    </source>
</evidence>
<evidence type="ECO:0000259" key="6">
    <source>
        <dbReference type="PROSITE" id="PS50893"/>
    </source>
</evidence>
<dbReference type="SMART" id="SM00382">
    <property type="entry name" value="AAA"/>
    <property type="match status" value="2"/>
</dbReference>
<evidence type="ECO:0000256" key="4">
    <source>
        <dbReference type="ARBA" id="ARBA00022840"/>
    </source>
</evidence>
<dbReference type="PATRIC" id="fig|1326980.8.peg.911"/>
<accession>A0A0F2LKM4</accession>
<dbReference type="EMBL" id="JZWS01000211">
    <property type="protein sequence ID" value="KJR78113.1"/>
    <property type="molecule type" value="Genomic_DNA"/>
</dbReference>
<evidence type="ECO:0000256" key="3">
    <source>
        <dbReference type="ARBA" id="ARBA00022741"/>
    </source>
</evidence>
<keyword evidence="3" id="KW-0547">Nucleotide-binding</keyword>
<dbReference type="PANTHER" id="PTHR43553">
    <property type="entry name" value="HEAVY METAL TRANSPORTER"/>
    <property type="match status" value="1"/>
</dbReference>
<evidence type="ECO:0000313" key="7">
    <source>
        <dbReference type="EMBL" id="KJR78113.1"/>
    </source>
</evidence>
<protein>
    <submittedName>
        <fullName evidence="7">Cobalt ABC transporter ATP-binding protein</fullName>
    </submittedName>
</protein>
<feature type="domain" description="ABC transporter" evidence="6">
    <location>
        <begin position="4"/>
        <end position="242"/>
    </location>
</feature>
<proteinExistence type="predicted"/>
<dbReference type="CDD" id="cd03225">
    <property type="entry name" value="ABC_cobalt_CbiO_domain1"/>
    <property type="match status" value="2"/>
</dbReference>
<dbReference type="InterPro" id="IPR003439">
    <property type="entry name" value="ABC_transporter-like_ATP-bd"/>
</dbReference>
<dbReference type="InterPro" id="IPR027417">
    <property type="entry name" value="P-loop_NTPase"/>
</dbReference>
<comment type="function">
    <text evidence="5">Probably part of an ABC transporter complex. Responsible for energy coupling to the transport system.</text>
</comment>
<dbReference type="Gene3D" id="3.40.50.300">
    <property type="entry name" value="P-loop containing nucleotide triphosphate hydrolases"/>
    <property type="match status" value="2"/>
</dbReference>
<keyword evidence="2" id="KW-0813">Transport</keyword>
<feature type="domain" description="ABC transporter" evidence="6">
    <location>
        <begin position="282"/>
        <end position="519"/>
    </location>
</feature>
<dbReference type="GO" id="GO:0042626">
    <property type="term" value="F:ATPase-coupled transmembrane transporter activity"/>
    <property type="evidence" value="ECO:0007669"/>
    <property type="project" value="TreeGrafter"/>
</dbReference>
<reference evidence="7" key="1">
    <citation type="submission" date="2015-03" db="EMBL/GenBank/DDBJ databases">
        <title>Metagenome Sequencing of an Archaeal-Dominated Microbial Community from a Hot Spring at the Los Azufres Geothermal Field, Mexico.</title>
        <authorList>
            <person name="Servin-Garciduenas L.E."/>
            <person name="Martinez-Romero E."/>
        </authorList>
    </citation>
    <scope>NUCLEOTIDE SEQUENCE [LARGE SCALE GENOMIC DNA]</scope>
    <source>
        <strain evidence="7">AZ1-454</strain>
    </source>
</reference>
<dbReference type="GO" id="GO:0005524">
    <property type="term" value="F:ATP binding"/>
    <property type="evidence" value="ECO:0007669"/>
    <property type="project" value="UniProtKB-KW"/>
</dbReference>
<dbReference type="GO" id="GO:0043190">
    <property type="term" value="C:ATP-binding cassette (ABC) transporter complex"/>
    <property type="evidence" value="ECO:0007669"/>
    <property type="project" value="TreeGrafter"/>
</dbReference>
<dbReference type="InterPro" id="IPR003593">
    <property type="entry name" value="AAA+_ATPase"/>
</dbReference>
<name>A0A0F2LKM4_9CREN</name>
<organism evidence="7">
    <name type="scientific">Candidatus Aramenus sulfurataquae</name>
    <dbReference type="NCBI Taxonomy" id="1326980"/>
    <lineage>
        <taxon>Archaea</taxon>
        <taxon>Thermoproteota</taxon>
        <taxon>Thermoprotei</taxon>
        <taxon>Sulfolobales</taxon>
        <taxon>Sulfolobaceae</taxon>
        <taxon>Candidatus Aramenus</taxon>
    </lineage>
</organism>